<evidence type="ECO:0000313" key="3">
    <source>
        <dbReference type="Proteomes" id="UP000077266"/>
    </source>
</evidence>
<feature type="region of interest" description="Disordered" evidence="1">
    <location>
        <begin position="148"/>
        <end position="171"/>
    </location>
</feature>
<evidence type="ECO:0000256" key="1">
    <source>
        <dbReference type="SAM" id="MobiDB-lite"/>
    </source>
</evidence>
<dbReference type="InParanoid" id="A0A165NAS6"/>
<keyword evidence="3" id="KW-1185">Reference proteome</keyword>
<dbReference type="EMBL" id="KV425900">
    <property type="protein sequence ID" value="KZW00473.1"/>
    <property type="molecule type" value="Genomic_DNA"/>
</dbReference>
<organism evidence="2 3">
    <name type="scientific">Exidia glandulosa HHB12029</name>
    <dbReference type="NCBI Taxonomy" id="1314781"/>
    <lineage>
        <taxon>Eukaryota</taxon>
        <taxon>Fungi</taxon>
        <taxon>Dikarya</taxon>
        <taxon>Basidiomycota</taxon>
        <taxon>Agaricomycotina</taxon>
        <taxon>Agaricomycetes</taxon>
        <taxon>Auriculariales</taxon>
        <taxon>Exidiaceae</taxon>
        <taxon>Exidia</taxon>
    </lineage>
</organism>
<dbReference type="AlphaFoldDB" id="A0A165NAS6"/>
<proteinExistence type="predicted"/>
<evidence type="ECO:0000313" key="2">
    <source>
        <dbReference type="EMBL" id="KZW00473.1"/>
    </source>
</evidence>
<dbReference type="OrthoDB" id="3258637at2759"/>
<name>A0A165NAS6_EXIGL</name>
<accession>A0A165NAS6</accession>
<reference evidence="2 3" key="1">
    <citation type="journal article" date="2016" name="Mol. Biol. Evol.">
        <title>Comparative Genomics of Early-Diverging Mushroom-Forming Fungi Provides Insights into the Origins of Lignocellulose Decay Capabilities.</title>
        <authorList>
            <person name="Nagy L.G."/>
            <person name="Riley R."/>
            <person name="Tritt A."/>
            <person name="Adam C."/>
            <person name="Daum C."/>
            <person name="Floudas D."/>
            <person name="Sun H."/>
            <person name="Yadav J.S."/>
            <person name="Pangilinan J."/>
            <person name="Larsson K.H."/>
            <person name="Matsuura K."/>
            <person name="Barry K."/>
            <person name="Labutti K."/>
            <person name="Kuo R."/>
            <person name="Ohm R.A."/>
            <person name="Bhattacharya S.S."/>
            <person name="Shirouzu T."/>
            <person name="Yoshinaga Y."/>
            <person name="Martin F.M."/>
            <person name="Grigoriev I.V."/>
            <person name="Hibbett D.S."/>
        </authorList>
    </citation>
    <scope>NUCLEOTIDE SEQUENCE [LARGE SCALE GENOMIC DNA]</scope>
    <source>
        <strain evidence="2 3">HHB12029</strain>
    </source>
</reference>
<protein>
    <submittedName>
        <fullName evidence="2">Uncharacterized protein</fullName>
    </submittedName>
</protein>
<gene>
    <name evidence="2" type="ORF">EXIGLDRAFT_761566</name>
</gene>
<feature type="compositionally biased region" description="Polar residues" evidence="1">
    <location>
        <begin position="158"/>
        <end position="171"/>
    </location>
</feature>
<dbReference type="Proteomes" id="UP000077266">
    <property type="component" value="Unassembled WGS sequence"/>
</dbReference>
<sequence>MSDPSMYQFQLDWDFPAAGFARTYAYRGGSAACSRAGARSRMFWLLVGAGMTYWWMRSSQQRKLIKDAERKRARKDRKAAKEEWVLRLSREVVDDESDDEHVERVELARVKTRKNLGAEASETLTDVLEVALDSINLAVNNLKGKIAQRRETRDPSGDFSSISVQEAQATA</sequence>